<sequence>MGDACGRYFPHGEKEPMKGEQVVGVQPSVMRWARESIGMSIADVAARLKKGEGEVAAWESGAEAPTYPQLERLAYEVYKRPLAVFFLPAPPAEASPRQEFRTLPAEELANLSRDTYLHLRKARAYQLGLEELYAGVNPAAIKAWRAVQLSTGDDVVRKAAAIRLMLGITSEVQAGWGTDDEALRSWRAAVERVGPFVFKESFKQETISGFCLRDSEFPVIYLNNSTTKTRQIFSLLHEFAHVLFDVNGISKFDISYANELPQRERAIEIFCNAIAAEVLIPGAEFDAATTDLAIIADYAPDIYFSRLARRFGVSREVVLRRFLDRGRATRQFYEEKSDEWNQQRQKESSGGGSWYANQGSYLSDGMLREVFGRRLRGQISPEKAADYLGVKPGTLPGLEELVLHRKRN</sequence>
<dbReference type="AlphaFoldDB" id="A0AAX0HXI6"/>
<dbReference type="Gene3D" id="1.10.10.2910">
    <property type="match status" value="1"/>
</dbReference>
<dbReference type="Pfam" id="PF06114">
    <property type="entry name" value="Peptidase_M78"/>
    <property type="match status" value="1"/>
</dbReference>
<reference evidence="3 4" key="1">
    <citation type="submission" date="2016-09" db="EMBL/GenBank/DDBJ databases">
        <authorList>
            <person name="Wen S.-F."/>
            <person name="Lo A.-C."/>
            <person name="Lin C.-J."/>
            <person name="Tseng T.-T."/>
        </authorList>
    </citation>
    <scope>NUCLEOTIDE SEQUENCE [LARGE SCALE GENOMIC DNA]</scope>
    <source>
        <strain evidence="3 4">12609</strain>
    </source>
</reference>
<proteinExistence type="inferred from homology"/>
<evidence type="ECO:0000259" key="2">
    <source>
        <dbReference type="Pfam" id="PF06114"/>
    </source>
</evidence>
<accession>A0AAX0HXI6</accession>
<dbReference type="PANTHER" id="PTHR43236:SF2">
    <property type="entry name" value="BLL0069 PROTEIN"/>
    <property type="match status" value="1"/>
</dbReference>
<comment type="similarity">
    <text evidence="1">Belongs to the short-chain fatty acyl-CoA assimilation regulator (ScfR) family.</text>
</comment>
<keyword evidence="3" id="KW-0238">DNA-binding</keyword>
<dbReference type="InterPro" id="IPR052345">
    <property type="entry name" value="Rad_response_metalloprotease"/>
</dbReference>
<dbReference type="Gene3D" id="1.10.260.40">
    <property type="entry name" value="lambda repressor-like DNA-binding domains"/>
    <property type="match status" value="1"/>
</dbReference>
<dbReference type="GO" id="GO:0003677">
    <property type="term" value="F:DNA binding"/>
    <property type="evidence" value="ECO:0007669"/>
    <property type="project" value="UniProtKB-KW"/>
</dbReference>
<dbReference type="InterPro" id="IPR010359">
    <property type="entry name" value="IrrE_HExxH"/>
</dbReference>
<dbReference type="SUPFAM" id="SSF47413">
    <property type="entry name" value="lambda repressor-like DNA-binding domains"/>
    <property type="match status" value="1"/>
</dbReference>
<evidence type="ECO:0000256" key="1">
    <source>
        <dbReference type="ARBA" id="ARBA00007227"/>
    </source>
</evidence>
<evidence type="ECO:0000313" key="4">
    <source>
        <dbReference type="Proteomes" id="UP000175852"/>
    </source>
</evidence>
<dbReference type="PANTHER" id="PTHR43236">
    <property type="entry name" value="ANTITOXIN HIGA1"/>
    <property type="match status" value="1"/>
</dbReference>
<dbReference type="InterPro" id="IPR001387">
    <property type="entry name" value="Cro/C1-type_HTH"/>
</dbReference>
<dbReference type="Proteomes" id="UP000175852">
    <property type="component" value="Unassembled WGS sequence"/>
</dbReference>
<evidence type="ECO:0000313" key="3">
    <source>
        <dbReference type="EMBL" id="OEY89235.1"/>
    </source>
</evidence>
<protein>
    <submittedName>
        <fullName evidence="3">DNA-binding protein</fullName>
    </submittedName>
</protein>
<dbReference type="EMBL" id="MKCQ01000013">
    <property type="protein sequence ID" value="OEY89235.1"/>
    <property type="molecule type" value="Genomic_DNA"/>
</dbReference>
<feature type="domain" description="IrrE N-terminal-like" evidence="2">
    <location>
        <begin position="191"/>
        <end position="322"/>
    </location>
</feature>
<gene>
    <name evidence="3" type="ORF">BIY41_19335</name>
</gene>
<dbReference type="CDD" id="cd00093">
    <property type="entry name" value="HTH_XRE"/>
    <property type="match status" value="1"/>
</dbReference>
<comment type="caution">
    <text evidence="3">The sequence shown here is derived from an EMBL/GenBank/DDBJ whole genome shotgun (WGS) entry which is preliminary data.</text>
</comment>
<dbReference type="InterPro" id="IPR010982">
    <property type="entry name" value="Lambda_DNA-bd_dom_sf"/>
</dbReference>
<organism evidence="3 4">
    <name type="scientific">Xanthomonas campestris pv. glycines</name>
    <dbReference type="NCBI Taxonomy" id="473421"/>
    <lineage>
        <taxon>Bacteria</taxon>
        <taxon>Pseudomonadati</taxon>
        <taxon>Pseudomonadota</taxon>
        <taxon>Gammaproteobacteria</taxon>
        <taxon>Lysobacterales</taxon>
        <taxon>Lysobacteraceae</taxon>
        <taxon>Xanthomonas</taxon>
    </lineage>
</organism>
<name>A0AAX0HXI6_XANCG</name>